<feature type="transmembrane region" description="Helical" evidence="7">
    <location>
        <begin position="226"/>
        <end position="245"/>
    </location>
</feature>
<dbReference type="Proteomes" id="UP001276659">
    <property type="component" value="Unassembled WGS sequence"/>
</dbReference>
<dbReference type="InterPro" id="IPR020846">
    <property type="entry name" value="MFS_dom"/>
</dbReference>
<feature type="transmembrane region" description="Helical" evidence="7">
    <location>
        <begin position="288"/>
        <end position="307"/>
    </location>
</feature>
<feature type="transmembrane region" description="Helical" evidence="7">
    <location>
        <begin position="159"/>
        <end position="179"/>
    </location>
</feature>
<feature type="compositionally biased region" description="Polar residues" evidence="6">
    <location>
        <begin position="43"/>
        <end position="52"/>
    </location>
</feature>
<dbReference type="InterPro" id="IPR036259">
    <property type="entry name" value="MFS_trans_sf"/>
</dbReference>
<feature type="transmembrane region" description="Helical" evidence="7">
    <location>
        <begin position="459"/>
        <end position="481"/>
    </location>
</feature>
<comment type="caution">
    <text evidence="9">The sequence shown here is derived from an EMBL/GenBank/DDBJ whole genome shotgun (WGS) entry which is preliminary data.</text>
</comment>
<dbReference type="GO" id="GO:0012505">
    <property type="term" value="C:endomembrane system"/>
    <property type="evidence" value="ECO:0007669"/>
    <property type="project" value="UniProtKB-SubCell"/>
</dbReference>
<evidence type="ECO:0000256" key="1">
    <source>
        <dbReference type="ARBA" id="ARBA00004127"/>
    </source>
</evidence>
<organism evidence="9 10">
    <name type="scientific">Lepraria neglecta</name>
    <dbReference type="NCBI Taxonomy" id="209136"/>
    <lineage>
        <taxon>Eukaryota</taxon>
        <taxon>Fungi</taxon>
        <taxon>Dikarya</taxon>
        <taxon>Ascomycota</taxon>
        <taxon>Pezizomycotina</taxon>
        <taxon>Lecanoromycetes</taxon>
        <taxon>OSLEUM clade</taxon>
        <taxon>Lecanoromycetidae</taxon>
        <taxon>Lecanorales</taxon>
        <taxon>Lecanorineae</taxon>
        <taxon>Stereocaulaceae</taxon>
        <taxon>Lepraria</taxon>
    </lineage>
</organism>
<dbReference type="PANTHER" id="PTHR23501">
    <property type="entry name" value="MAJOR FACILITATOR SUPERFAMILY"/>
    <property type="match status" value="1"/>
</dbReference>
<name>A0AAD9ZF80_9LECA</name>
<evidence type="ECO:0000313" key="9">
    <source>
        <dbReference type="EMBL" id="KAK3175272.1"/>
    </source>
</evidence>
<evidence type="ECO:0000256" key="3">
    <source>
        <dbReference type="ARBA" id="ARBA00022692"/>
    </source>
</evidence>
<accession>A0AAD9ZF80</accession>
<dbReference type="GO" id="GO:0015174">
    <property type="term" value="F:basic amino acid transmembrane transporter activity"/>
    <property type="evidence" value="ECO:0007669"/>
    <property type="project" value="TreeGrafter"/>
</dbReference>
<dbReference type="AlphaFoldDB" id="A0AAD9ZF80"/>
<feature type="transmembrane region" description="Helical" evidence="7">
    <location>
        <begin position="327"/>
        <end position="347"/>
    </location>
</feature>
<feature type="region of interest" description="Disordered" evidence="6">
    <location>
        <begin position="1"/>
        <end position="57"/>
    </location>
</feature>
<feature type="transmembrane region" description="Helical" evidence="7">
    <location>
        <begin position="531"/>
        <end position="549"/>
    </location>
</feature>
<evidence type="ECO:0000256" key="4">
    <source>
        <dbReference type="ARBA" id="ARBA00022989"/>
    </source>
</evidence>
<feature type="compositionally biased region" description="Polar residues" evidence="6">
    <location>
        <begin position="1"/>
        <end position="26"/>
    </location>
</feature>
<comment type="subcellular location">
    <subcellularLocation>
        <location evidence="1">Endomembrane system</location>
        <topology evidence="1">Multi-pass membrane protein</topology>
    </subcellularLocation>
</comment>
<feature type="transmembrane region" description="Helical" evidence="7">
    <location>
        <begin position="417"/>
        <end position="447"/>
    </location>
</feature>
<feature type="transmembrane region" description="Helical" evidence="7">
    <location>
        <begin position="191"/>
        <end position="214"/>
    </location>
</feature>
<evidence type="ECO:0000313" key="10">
    <source>
        <dbReference type="Proteomes" id="UP001276659"/>
    </source>
</evidence>
<keyword evidence="5 7" id="KW-0472">Membrane</keyword>
<dbReference type="InterPro" id="IPR011701">
    <property type="entry name" value="MFS"/>
</dbReference>
<evidence type="ECO:0000256" key="7">
    <source>
        <dbReference type="SAM" id="Phobius"/>
    </source>
</evidence>
<evidence type="ECO:0000256" key="2">
    <source>
        <dbReference type="ARBA" id="ARBA00022448"/>
    </source>
</evidence>
<dbReference type="SUPFAM" id="SSF103473">
    <property type="entry name" value="MFS general substrate transporter"/>
    <property type="match status" value="1"/>
</dbReference>
<dbReference type="PANTHER" id="PTHR23501:SF191">
    <property type="entry name" value="VACUOLAR BASIC AMINO ACID TRANSPORTER 4"/>
    <property type="match status" value="1"/>
</dbReference>
<dbReference type="GO" id="GO:0000329">
    <property type="term" value="C:fungal-type vacuole membrane"/>
    <property type="evidence" value="ECO:0007669"/>
    <property type="project" value="TreeGrafter"/>
</dbReference>
<feature type="transmembrane region" description="Helical" evidence="7">
    <location>
        <begin position="391"/>
        <end position="411"/>
    </location>
</feature>
<evidence type="ECO:0000256" key="5">
    <source>
        <dbReference type="ARBA" id="ARBA00023136"/>
    </source>
</evidence>
<dbReference type="Pfam" id="PF07690">
    <property type="entry name" value="MFS_1"/>
    <property type="match status" value="1"/>
</dbReference>
<dbReference type="Gene3D" id="1.20.1250.20">
    <property type="entry name" value="MFS general substrate transporter like domains"/>
    <property type="match status" value="1"/>
</dbReference>
<feature type="transmembrane region" description="Helical" evidence="7">
    <location>
        <begin position="257"/>
        <end position="276"/>
    </location>
</feature>
<keyword evidence="3 7" id="KW-0812">Transmembrane</keyword>
<reference evidence="9" key="1">
    <citation type="submission" date="2022-11" db="EMBL/GenBank/DDBJ databases">
        <title>Chromosomal genome sequence assembly and mating type (MAT) locus characterization of the leprose asexual lichenized fungus Lepraria neglecta (Nyl.) Erichsen.</title>
        <authorList>
            <person name="Allen J.L."/>
            <person name="Pfeffer B."/>
        </authorList>
    </citation>
    <scope>NUCLEOTIDE SEQUENCE</scope>
    <source>
        <strain evidence="9">Allen 5258</strain>
    </source>
</reference>
<dbReference type="EMBL" id="JASNWA010000006">
    <property type="protein sequence ID" value="KAK3175272.1"/>
    <property type="molecule type" value="Genomic_DNA"/>
</dbReference>
<keyword evidence="2" id="KW-0813">Transport</keyword>
<gene>
    <name evidence="9" type="ORF">OEA41_002519</name>
</gene>
<evidence type="ECO:0000256" key="6">
    <source>
        <dbReference type="SAM" id="MobiDB-lite"/>
    </source>
</evidence>
<keyword evidence="10" id="KW-1185">Reference proteome</keyword>
<dbReference type="PROSITE" id="PS50850">
    <property type="entry name" value="MFS"/>
    <property type="match status" value="1"/>
</dbReference>
<feature type="transmembrane region" description="Helical" evidence="7">
    <location>
        <begin position="133"/>
        <end position="153"/>
    </location>
</feature>
<keyword evidence="4 7" id="KW-1133">Transmembrane helix</keyword>
<proteinExistence type="predicted"/>
<evidence type="ECO:0000259" key="8">
    <source>
        <dbReference type="PROSITE" id="PS50850"/>
    </source>
</evidence>
<protein>
    <recommendedName>
        <fullName evidence="8">Major facilitator superfamily (MFS) profile domain-containing protein</fullName>
    </recommendedName>
</protein>
<feature type="transmembrane region" description="Helical" evidence="7">
    <location>
        <begin position="367"/>
        <end position="384"/>
    </location>
</feature>
<feature type="domain" description="Major facilitator superfamily (MFS) profile" evidence="8">
    <location>
        <begin position="69"/>
        <end position="554"/>
    </location>
</feature>
<sequence>MASQEHTSSGAPTETSPLLANGNSHGNGKPTYSGEVSDEENQTNDVNGNPNEDNVPLVEEPSTGKLLIVMSSIWFGTFLAALDSTIVATLSAPISNSFNSLSLLSWLASAYFISQAACQPLSGRLTDIFGRRAGLIFSNIFFAAGNLICGLATEEWVMIFGRVVAGMGGGGLTSISTFVGSDLVPLRRRGVWQGFGNISYGVGAGLGGVFGGWINDTWGWRKAFLIQVPLTVISGIIVFFTVKIPVKQSEKSAIKRVDFLGAFTIITALVLLLLGLNSGGNIVPWNHPLIYTTLPLSFISLLVYIYVEDKRASEPLIPVRLLLNRTVLSACLTNWFYTMTTLAVLFYGPLYFQVRGLSATEAGERMIPQSVGIAVGSVVVGVIMRWTGRYYILSVIVQCIFIAANILTSSFNLTTAAWISIIAFFLVGISYSGMLTTTLLALISAVEHKEQAVITSASYVFRSTGSAIGITIASAVFQNILKIRLWARFGDRDDAAEFIKRLRDSLEEIYKLPDGQRAVVLDIYMEALRSVFLTLLGIAVLGALVSLAMREHTLHRNLERK</sequence>